<dbReference type="PANTHER" id="PTHR17117:SF1">
    <property type="entry name" value="NADH DEHYDROGENASE [UBIQUINONE] FLAVOPROTEIN 3, MITOCHONDRIAL"/>
    <property type="match status" value="1"/>
</dbReference>
<dbReference type="Pfam" id="PF15880">
    <property type="entry name" value="NDUFV3"/>
    <property type="match status" value="1"/>
</dbReference>
<dbReference type="GeneID" id="111742157"/>
<evidence type="ECO:0000256" key="1">
    <source>
        <dbReference type="ARBA" id="ARBA00002253"/>
    </source>
</evidence>
<evidence type="ECO:0000256" key="2">
    <source>
        <dbReference type="ARBA" id="ARBA00004443"/>
    </source>
</evidence>
<dbReference type="GO" id="GO:0045271">
    <property type="term" value="C:respiratory chain complex I"/>
    <property type="evidence" value="ECO:0007669"/>
    <property type="project" value="InterPro"/>
</dbReference>
<evidence type="ECO:0000313" key="18">
    <source>
        <dbReference type="RefSeq" id="XP_023388450.1"/>
    </source>
</evidence>
<evidence type="ECO:0000256" key="3">
    <source>
        <dbReference type="ARBA" id="ARBA00009783"/>
    </source>
</evidence>
<evidence type="ECO:0000313" key="17">
    <source>
        <dbReference type="Proteomes" id="UP000515202"/>
    </source>
</evidence>
<keyword evidence="12" id="KW-0496">Mitochondrion</keyword>
<comment type="similarity">
    <text evidence="3">Belongs to the complex I NDUFV3 subunit family.</text>
</comment>
<dbReference type="Proteomes" id="UP000515202">
    <property type="component" value="Unplaced"/>
</dbReference>
<dbReference type="PANTHER" id="PTHR17117">
    <property type="entry name" value="NADH-UBIQUINONE OXIDOREDUCTASE"/>
    <property type="match status" value="1"/>
</dbReference>
<evidence type="ECO:0000256" key="6">
    <source>
        <dbReference type="ARBA" id="ARBA00022448"/>
    </source>
</evidence>
<evidence type="ECO:0000256" key="15">
    <source>
        <dbReference type="ARBA" id="ARBA00033273"/>
    </source>
</evidence>
<sequence length="183" mass="20418">MAGARAQITQSCVVHGGTFGYFGVKLEGTGEFEAGVKYDLIYALKADEPMDYNWSEKFEMLLRKYCQDSYLRFFPSLVAPLLWQGRVLKTMLLEGPMFQGLAPAVSLSAKSGKSNKGLPPNPKKQSLPKDPTGATMSAEPSDNTTYKNLQHHDYTGYTFLDLNLNLSKFRLPQPSSRRESPCH</sequence>
<dbReference type="KEGG" id="pvp:111742157"/>
<keyword evidence="11" id="KW-0249">Electron transport</keyword>
<dbReference type="GO" id="GO:0005743">
    <property type="term" value="C:mitochondrial inner membrane"/>
    <property type="evidence" value="ECO:0007669"/>
    <property type="project" value="UniProtKB-SubCell"/>
</dbReference>
<keyword evidence="8" id="KW-0679">Respiratory chain</keyword>
<dbReference type="RefSeq" id="XP_023388450.1">
    <property type="nucleotide sequence ID" value="XM_023532682.1"/>
</dbReference>
<evidence type="ECO:0000256" key="7">
    <source>
        <dbReference type="ARBA" id="ARBA00022553"/>
    </source>
</evidence>
<feature type="region of interest" description="Disordered" evidence="16">
    <location>
        <begin position="109"/>
        <end position="146"/>
    </location>
</feature>
<comment type="function">
    <text evidence="1">Accessory subunit of the mitochondrial membrane respiratory chain NADH dehydrogenase (Complex I), that is believed not to be involved in catalysis. Complex I functions in the transfer of electrons from NADH to the respiratory chain. The immediate electron acceptor for the enzyme is believed to be ubiquinone. May be the terminally assembled subunit of Complex I.</text>
</comment>
<dbReference type="InterPro" id="IPR026193">
    <property type="entry name" value="NDUFV3"/>
</dbReference>
<dbReference type="GO" id="GO:0042775">
    <property type="term" value="P:mitochondrial ATP synthesis coupled electron transport"/>
    <property type="evidence" value="ECO:0007669"/>
    <property type="project" value="TreeGrafter"/>
</dbReference>
<keyword evidence="9" id="KW-0999">Mitochondrion inner membrane</keyword>
<name>A0A6P6CNC1_PTEVA</name>
<evidence type="ECO:0000256" key="12">
    <source>
        <dbReference type="ARBA" id="ARBA00023128"/>
    </source>
</evidence>
<evidence type="ECO:0000256" key="9">
    <source>
        <dbReference type="ARBA" id="ARBA00022792"/>
    </source>
</evidence>
<accession>A0A6P6CNC1</accession>
<evidence type="ECO:0000256" key="5">
    <source>
        <dbReference type="ARBA" id="ARBA00021981"/>
    </source>
</evidence>
<keyword evidence="17" id="KW-1185">Reference proteome</keyword>
<keyword evidence="7" id="KW-0597">Phosphoprotein</keyword>
<feature type="compositionally biased region" description="Polar residues" evidence="16">
    <location>
        <begin position="134"/>
        <end position="146"/>
    </location>
</feature>
<keyword evidence="10" id="KW-0809">Transit peptide</keyword>
<protein>
    <recommendedName>
        <fullName evidence="5">NADH dehydrogenase [ubiquinone] flavoprotein 3, mitochondrial</fullName>
    </recommendedName>
    <alternativeName>
        <fullName evidence="15">Complex I-9kD</fullName>
    </alternativeName>
    <alternativeName>
        <fullName evidence="14">NADH-ubiquinone oxidoreductase 9 kDa subunit</fullName>
    </alternativeName>
</protein>
<dbReference type="OrthoDB" id="6161911at2759"/>
<keyword evidence="13" id="KW-0472">Membrane</keyword>
<evidence type="ECO:0000256" key="13">
    <source>
        <dbReference type="ARBA" id="ARBA00023136"/>
    </source>
</evidence>
<organism evidence="17 18">
    <name type="scientific">Pteropus vampyrus</name>
    <name type="common">Large flying fox</name>
    <dbReference type="NCBI Taxonomy" id="132908"/>
    <lineage>
        <taxon>Eukaryota</taxon>
        <taxon>Metazoa</taxon>
        <taxon>Chordata</taxon>
        <taxon>Craniata</taxon>
        <taxon>Vertebrata</taxon>
        <taxon>Euteleostomi</taxon>
        <taxon>Mammalia</taxon>
        <taxon>Eutheria</taxon>
        <taxon>Laurasiatheria</taxon>
        <taxon>Chiroptera</taxon>
        <taxon>Yinpterochiroptera</taxon>
        <taxon>Pteropodoidea</taxon>
        <taxon>Pteropodidae</taxon>
        <taxon>Pteropodinae</taxon>
        <taxon>Pteropus</taxon>
    </lineage>
</organism>
<evidence type="ECO:0000256" key="11">
    <source>
        <dbReference type="ARBA" id="ARBA00022982"/>
    </source>
</evidence>
<comment type="subcellular location">
    <subcellularLocation>
        <location evidence="2">Mitochondrion inner membrane</location>
        <topology evidence="2">Peripheral membrane protein</topology>
        <orientation evidence="2">Matrix side</orientation>
    </subcellularLocation>
</comment>
<proteinExistence type="inferred from homology"/>
<evidence type="ECO:0000256" key="4">
    <source>
        <dbReference type="ARBA" id="ARBA00011256"/>
    </source>
</evidence>
<reference evidence="18" key="1">
    <citation type="submission" date="2025-08" db="UniProtKB">
        <authorList>
            <consortium name="RefSeq"/>
        </authorList>
    </citation>
    <scope>IDENTIFICATION</scope>
    <source>
        <tissue evidence="18">Kidney</tissue>
    </source>
</reference>
<evidence type="ECO:0000256" key="10">
    <source>
        <dbReference type="ARBA" id="ARBA00022946"/>
    </source>
</evidence>
<evidence type="ECO:0000256" key="16">
    <source>
        <dbReference type="SAM" id="MobiDB-lite"/>
    </source>
</evidence>
<gene>
    <name evidence="18" type="primary">LOC111742157</name>
</gene>
<comment type="subunit">
    <text evidence="4">Complex I is composed of 45 different subunits. This is a component of the flavoprotein-sulfur (FP) fragment of the enzyme.</text>
</comment>
<keyword evidence="6" id="KW-0813">Transport</keyword>
<dbReference type="AlphaFoldDB" id="A0A6P6CNC1"/>
<evidence type="ECO:0000256" key="14">
    <source>
        <dbReference type="ARBA" id="ARBA00031541"/>
    </source>
</evidence>
<evidence type="ECO:0000256" key="8">
    <source>
        <dbReference type="ARBA" id="ARBA00022660"/>
    </source>
</evidence>